<dbReference type="AlphaFoldDB" id="A0A2T4U0E8"/>
<accession>A0A2T4U0E8</accession>
<dbReference type="Proteomes" id="UP000241436">
    <property type="component" value="Unassembled WGS sequence"/>
</dbReference>
<keyword evidence="1" id="KW-1133">Transmembrane helix</keyword>
<evidence type="ECO:0000256" key="1">
    <source>
        <dbReference type="SAM" id="Phobius"/>
    </source>
</evidence>
<comment type="caution">
    <text evidence="2">The sequence shown here is derived from an EMBL/GenBank/DDBJ whole genome shotgun (WGS) entry which is preliminary data.</text>
</comment>
<organism evidence="2 3">
    <name type="scientific">Candidatus Methylomirabilis limnetica</name>
    <dbReference type="NCBI Taxonomy" id="2033718"/>
    <lineage>
        <taxon>Bacteria</taxon>
        <taxon>Candidatus Methylomirabilota</taxon>
        <taxon>Candidatus Methylomirabilia</taxon>
        <taxon>Candidatus Methylomirabilales</taxon>
        <taxon>Candidatus Methylomirabilaceae</taxon>
        <taxon>Candidatus Methylomirabilis</taxon>
    </lineage>
</organism>
<keyword evidence="3" id="KW-1185">Reference proteome</keyword>
<reference evidence="2 3" key="1">
    <citation type="submission" date="2017-09" db="EMBL/GenBank/DDBJ databases">
        <title>Bloom of a denitrifying methanotroph, Candidatus Methylomirabilis limnetica, in a deep stratified lake.</title>
        <authorList>
            <person name="Graf J.S."/>
            <person name="Marchant H.K."/>
            <person name="Tienken D."/>
            <person name="Hach P.F."/>
            <person name="Brand A."/>
            <person name="Schubert C.J."/>
            <person name="Kuypers M.M."/>
            <person name="Milucka J."/>
        </authorList>
    </citation>
    <scope>NUCLEOTIDE SEQUENCE [LARGE SCALE GENOMIC DNA]</scope>
    <source>
        <strain evidence="2 3">Zug</strain>
    </source>
</reference>
<keyword evidence="1" id="KW-0472">Membrane</keyword>
<dbReference type="EMBL" id="NVQC01000011">
    <property type="protein sequence ID" value="PTL36840.1"/>
    <property type="molecule type" value="Genomic_DNA"/>
</dbReference>
<evidence type="ECO:0000313" key="2">
    <source>
        <dbReference type="EMBL" id="PTL36840.1"/>
    </source>
</evidence>
<feature type="transmembrane region" description="Helical" evidence="1">
    <location>
        <begin position="57"/>
        <end position="74"/>
    </location>
</feature>
<protein>
    <submittedName>
        <fullName evidence="2">VanZ family protein</fullName>
    </submittedName>
</protein>
<keyword evidence="1" id="KW-0812">Transmembrane</keyword>
<dbReference type="PANTHER" id="PTHR28008:SF1">
    <property type="entry name" value="DOMAIN PROTEIN, PUTATIVE (AFU_ORTHOLOGUE AFUA_3G10980)-RELATED"/>
    <property type="match status" value="1"/>
</dbReference>
<proteinExistence type="predicted"/>
<gene>
    <name evidence="2" type="ORF">CLG94_02375</name>
</gene>
<reference evidence="3" key="2">
    <citation type="journal article" date="2018" name="Environ. Microbiol.">
        <title>Bloom of a denitrifying methanotroph, 'Candidatus Methylomirabilis limnetica', in a deep stratified lake.</title>
        <authorList>
            <person name="Graf J.S."/>
            <person name="Mayr M.J."/>
            <person name="Marchant H.K."/>
            <person name="Tienken D."/>
            <person name="Hach P.F."/>
            <person name="Brand A."/>
            <person name="Schubert C.J."/>
            <person name="Kuypers M.M."/>
            <person name="Milucka J."/>
        </authorList>
    </citation>
    <scope>NUCLEOTIDE SEQUENCE [LARGE SCALE GENOMIC DNA]</scope>
    <source>
        <strain evidence="3">Zug</strain>
    </source>
</reference>
<sequence>MPLLFCICLALVSLLALIPSTSIPKAFQFWDKAQHALAYSILSIMGCFAFPQRLRPVFFGLITHGVIIEVMQGALTSTRFGDPLDLLADGIGVLIGVIVYAFLSPKLTGTLQYSH</sequence>
<dbReference type="PANTHER" id="PTHR28008">
    <property type="entry name" value="DOMAIN PROTEIN, PUTATIVE (AFU_ORTHOLOGUE AFUA_3G10980)-RELATED"/>
    <property type="match status" value="1"/>
</dbReference>
<name>A0A2T4U0E8_9BACT</name>
<feature type="transmembrane region" description="Helical" evidence="1">
    <location>
        <begin position="32"/>
        <end position="50"/>
    </location>
</feature>
<feature type="transmembrane region" description="Helical" evidence="1">
    <location>
        <begin position="86"/>
        <end position="103"/>
    </location>
</feature>
<evidence type="ECO:0000313" key="3">
    <source>
        <dbReference type="Proteomes" id="UP000241436"/>
    </source>
</evidence>